<protein>
    <submittedName>
        <fullName evidence="3">NUDIX hydrolase</fullName>
    </submittedName>
</protein>
<proteinExistence type="predicted"/>
<reference evidence="3" key="1">
    <citation type="submission" date="2015-08" db="EMBL/GenBank/DDBJ databases">
        <authorList>
            <person name="Babu N.S."/>
            <person name="Beckwith C.J."/>
            <person name="Beseler K.G."/>
            <person name="Brison A."/>
            <person name="Carone J.V."/>
            <person name="Caskin T.P."/>
            <person name="Diamond M."/>
            <person name="Durham M.E."/>
            <person name="Foxe J.M."/>
            <person name="Go M."/>
            <person name="Henderson B.A."/>
            <person name="Jones I.B."/>
            <person name="McGettigan J.A."/>
            <person name="Micheletti S.J."/>
            <person name="Nasrallah M.E."/>
            <person name="Ortiz D."/>
            <person name="Piller C.R."/>
            <person name="Privatt S.R."/>
            <person name="Schneider S.L."/>
            <person name="Sharp S."/>
            <person name="Smith T.C."/>
            <person name="Stanton J.D."/>
            <person name="Ullery H.E."/>
            <person name="Wilson R.J."/>
            <person name="Serrano M.G."/>
            <person name="Buck G."/>
            <person name="Lee V."/>
            <person name="Wang Y."/>
            <person name="Carvalho R."/>
            <person name="Voegtly L."/>
            <person name="Shi R."/>
            <person name="Duckworth R."/>
            <person name="Johnson A."/>
            <person name="Loviza R."/>
            <person name="Walstead R."/>
            <person name="Shah Z."/>
            <person name="Kiflezghi M."/>
            <person name="Wade K."/>
            <person name="Ball S.L."/>
            <person name="Bradley K.W."/>
            <person name="Asai D.J."/>
            <person name="Bowman C.A."/>
            <person name="Russell D.A."/>
            <person name="Pope W.H."/>
            <person name="Jacobs-Sera D."/>
            <person name="Hendrix R.W."/>
            <person name="Hatfull G.F."/>
        </authorList>
    </citation>
    <scope>NUCLEOTIDE SEQUENCE</scope>
</reference>
<dbReference type="InterPro" id="IPR029033">
    <property type="entry name" value="His_PPase_superfam"/>
</dbReference>
<dbReference type="InterPro" id="IPR015797">
    <property type="entry name" value="NUDIX_hydrolase-like_dom_sf"/>
</dbReference>
<evidence type="ECO:0000259" key="2">
    <source>
        <dbReference type="PROSITE" id="PS51462"/>
    </source>
</evidence>
<dbReference type="InterPro" id="IPR020476">
    <property type="entry name" value="Nudix_hydrolase"/>
</dbReference>
<dbReference type="GO" id="GO:0006167">
    <property type="term" value="P:AMP biosynthetic process"/>
    <property type="evidence" value="ECO:0007669"/>
    <property type="project" value="TreeGrafter"/>
</dbReference>
<dbReference type="CDD" id="cd07067">
    <property type="entry name" value="HP_PGM_like"/>
    <property type="match status" value="1"/>
</dbReference>
<gene>
    <name evidence="3" type="ORF">NOCA2270037</name>
</gene>
<sequence length="288" mass="31885">MSNAPTLPDVRAAGAVVTRSGGMVLLVHRPRYDDWSFPKGKLDRGEHVTAAGVREVAEETGLDIRLGPPLRAQRYAAGNRMKTVNYWMGRVIGDDDVSSYVANAEIDEVAWVPFDDAMNLLSYPYDRETLRESTLVRKKTRAFVVLRHAEARARRTWRKNDRLRPLLKPGTLQAQRTVPVLAAYDVTRLASSSSTRCVQTLTPYADVTGYRLRTHDGLSEEDASAASVEKIVSNLVGLNQGVVLCTHRPVLPEVFRALGMSEVRLDPGAMVVAHLRKGKVVATERHGC</sequence>
<name>A0A2P2C3S0_9ZZZZ</name>
<keyword evidence="1 3" id="KW-0378">Hydrolase</keyword>
<dbReference type="CDD" id="cd03673">
    <property type="entry name" value="NUDIX_Ap6A_hydrolase"/>
    <property type="match status" value="1"/>
</dbReference>
<dbReference type="InterPro" id="IPR051325">
    <property type="entry name" value="Nudix_hydrolase_domain"/>
</dbReference>
<feature type="domain" description="Nudix hydrolase" evidence="2">
    <location>
        <begin position="8"/>
        <end position="134"/>
    </location>
</feature>
<dbReference type="InterPro" id="IPR013078">
    <property type="entry name" value="His_Pase_superF_clade-1"/>
</dbReference>
<dbReference type="SUPFAM" id="SSF53254">
    <property type="entry name" value="Phosphoglycerate mutase-like"/>
    <property type="match status" value="1"/>
</dbReference>
<dbReference type="PROSITE" id="PS51462">
    <property type="entry name" value="NUDIX"/>
    <property type="match status" value="1"/>
</dbReference>
<dbReference type="SMR" id="A0A2P2C3S0"/>
<accession>A0A2P2C3S0</accession>
<dbReference type="Gene3D" id="3.90.79.10">
    <property type="entry name" value="Nucleoside Triphosphate Pyrophosphohydrolase"/>
    <property type="match status" value="1"/>
</dbReference>
<dbReference type="AlphaFoldDB" id="A0A2P2C3S0"/>
<dbReference type="EMBL" id="CZKA01000020">
    <property type="protein sequence ID" value="CUR55402.1"/>
    <property type="molecule type" value="Genomic_DNA"/>
</dbReference>
<dbReference type="PRINTS" id="PR00502">
    <property type="entry name" value="NUDIXFAMILY"/>
</dbReference>
<dbReference type="Gene3D" id="3.40.50.1240">
    <property type="entry name" value="Phosphoglycerate mutase-like"/>
    <property type="match status" value="1"/>
</dbReference>
<dbReference type="InterPro" id="IPR000086">
    <property type="entry name" value="NUDIX_hydrolase_dom"/>
</dbReference>
<dbReference type="SMART" id="SM00855">
    <property type="entry name" value="PGAM"/>
    <property type="match status" value="1"/>
</dbReference>
<dbReference type="Pfam" id="PF00300">
    <property type="entry name" value="His_Phos_1"/>
    <property type="match status" value="1"/>
</dbReference>
<dbReference type="GO" id="GO:0004081">
    <property type="term" value="F:bis(5'-nucleosyl)-tetraphosphatase (asymmetrical) activity"/>
    <property type="evidence" value="ECO:0007669"/>
    <property type="project" value="TreeGrafter"/>
</dbReference>
<dbReference type="Pfam" id="PF00293">
    <property type="entry name" value="NUDIX"/>
    <property type="match status" value="1"/>
</dbReference>
<dbReference type="PANTHER" id="PTHR21340:SF0">
    <property type="entry name" value="BIS(5'-NUCLEOSYL)-TETRAPHOSPHATASE [ASYMMETRICAL]"/>
    <property type="match status" value="1"/>
</dbReference>
<dbReference type="SUPFAM" id="SSF55811">
    <property type="entry name" value="Nudix"/>
    <property type="match status" value="1"/>
</dbReference>
<organism evidence="3">
    <name type="scientific">metagenome</name>
    <dbReference type="NCBI Taxonomy" id="256318"/>
    <lineage>
        <taxon>unclassified sequences</taxon>
        <taxon>metagenomes</taxon>
    </lineage>
</organism>
<dbReference type="GO" id="GO:0006754">
    <property type="term" value="P:ATP biosynthetic process"/>
    <property type="evidence" value="ECO:0007669"/>
    <property type="project" value="TreeGrafter"/>
</dbReference>
<dbReference type="PANTHER" id="PTHR21340">
    <property type="entry name" value="DIADENOSINE 5,5-P1,P4-TETRAPHOSPHATE PYROPHOSPHOHYDROLASE MUTT"/>
    <property type="match status" value="1"/>
</dbReference>
<evidence type="ECO:0000313" key="3">
    <source>
        <dbReference type="EMBL" id="CUR55402.1"/>
    </source>
</evidence>
<evidence type="ECO:0000256" key="1">
    <source>
        <dbReference type="ARBA" id="ARBA00022801"/>
    </source>
</evidence>